<dbReference type="PANTHER" id="PTHR10366:SF564">
    <property type="entry name" value="STEROL-4-ALPHA-CARBOXYLATE 3-DEHYDROGENASE, DECARBOXYLATING"/>
    <property type="match status" value="1"/>
</dbReference>
<reference evidence="5" key="1">
    <citation type="journal article" date="2012" name="Mol. Plant Microbe Interact.">
        <title>A highly conserved effector in Fusarium oxysporum is required for full virulence on Arabidopsis.</title>
        <authorList>
            <person name="Thatcher L.F."/>
            <person name="Gardiner D.M."/>
            <person name="Kazan K."/>
            <person name="Manners J."/>
        </authorList>
    </citation>
    <scope>NUCLEOTIDE SEQUENCE [LARGE SCALE GENOMIC DNA]</scope>
    <source>
        <strain evidence="5">Fo5176</strain>
    </source>
</reference>
<keyword evidence="1" id="KW-0560">Oxidoreductase</keyword>
<evidence type="ECO:0000256" key="2">
    <source>
        <dbReference type="ARBA" id="ARBA00023445"/>
    </source>
</evidence>
<dbReference type="PaxDb" id="5507-FOXG_15216P0"/>
<dbReference type="STRING" id="660025.F9F8W3"/>
<dbReference type="InterPro" id="IPR001509">
    <property type="entry name" value="Epimerase_deHydtase"/>
</dbReference>
<proteinExistence type="inferred from homology"/>
<name>F9F8W3_FUSOF</name>
<dbReference type="AlphaFoldDB" id="F9F8W3"/>
<comment type="similarity">
    <text evidence="2">Belongs to the NAD(P)-dependent epimerase/dehydratase family. Dihydroflavonol-4-reductase subfamily.</text>
</comment>
<evidence type="ECO:0000256" key="1">
    <source>
        <dbReference type="ARBA" id="ARBA00023002"/>
    </source>
</evidence>
<dbReference type="OrthoDB" id="2735536at2759"/>
<feature type="domain" description="NAD-dependent epimerase/dehydratase" evidence="4">
    <location>
        <begin position="7"/>
        <end position="211"/>
    </location>
</feature>
<dbReference type="Gene3D" id="3.40.50.720">
    <property type="entry name" value="NAD(P)-binding Rossmann-like Domain"/>
    <property type="match status" value="1"/>
</dbReference>
<dbReference type="EMBL" id="AFQF01000946">
    <property type="protein sequence ID" value="EGU86648.1"/>
    <property type="molecule type" value="Genomic_DNA"/>
</dbReference>
<gene>
    <name evidence="5" type="ORF">FOXB_02838</name>
</gene>
<dbReference type="Pfam" id="PF01370">
    <property type="entry name" value="Epimerase"/>
    <property type="match status" value="1"/>
</dbReference>
<dbReference type="InterPro" id="IPR050425">
    <property type="entry name" value="NAD(P)_dehydrat-like"/>
</dbReference>
<evidence type="ECO:0000313" key="5">
    <source>
        <dbReference type="EMBL" id="EGU86648.1"/>
    </source>
</evidence>
<dbReference type="InterPro" id="IPR036291">
    <property type="entry name" value="NAD(P)-bd_dom_sf"/>
</dbReference>
<dbReference type="PANTHER" id="PTHR10366">
    <property type="entry name" value="NAD DEPENDENT EPIMERASE/DEHYDRATASE"/>
    <property type="match status" value="1"/>
</dbReference>
<organism evidence="5">
    <name type="scientific">Fusarium oxysporum (strain Fo5176)</name>
    <name type="common">Fusarium vascular wilt</name>
    <dbReference type="NCBI Taxonomy" id="660025"/>
    <lineage>
        <taxon>Eukaryota</taxon>
        <taxon>Fungi</taxon>
        <taxon>Dikarya</taxon>
        <taxon>Ascomycota</taxon>
        <taxon>Pezizomycotina</taxon>
        <taxon>Sordariomycetes</taxon>
        <taxon>Hypocreomycetidae</taxon>
        <taxon>Hypocreales</taxon>
        <taxon>Nectriaceae</taxon>
        <taxon>Fusarium</taxon>
        <taxon>Fusarium oxysporum species complex</taxon>
    </lineage>
</organism>
<protein>
    <recommendedName>
        <fullName evidence="4">NAD-dependent epimerase/dehydratase domain-containing protein</fullName>
    </recommendedName>
</protein>
<evidence type="ECO:0000256" key="3">
    <source>
        <dbReference type="SAM" id="MobiDB-lite"/>
    </source>
</evidence>
<feature type="region of interest" description="Disordered" evidence="3">
    <location>
        <begin position="427"/>
        <end position="451"/>
    </location>
</feature>
<sequence>MSPQLLVITGVSGHVGFRVLVEALSRGYNARAVIRNASQTDQIKATNSVKPYLTQVEFVVVPDLLVPGAFDGVLDGADGVVHVASPLPSASQEFKRDLIEPAVNATLGILKAAKKVSKIKRVVITSSIASLITWDYLVSSDITKVFTVRDTYTPTNLNGPFANAIDAYGVSKAAALAATERFMQEEKPHFEVVSILPSMVTGKNELNRTPEDVGKGSNGTTLGVLLNNKSETPSLGVSVHVNDVARVHIDALDPAIQGNRNYLCSSGGVEGTTWEDAKDIVRRNFPKAVGDGIFPLEGSQPSRPIRLDSSDTEEALGWKFASFEEQDTLTTTCSLVKVYQNSEPHMQEDTLVNDDQLANRRARGRRAQREFRQRQIDTINELQASKESMQAAIASIARAAAQQDSAGMSAAVRDACRLAGVEIPQEPGLSRVDPRSYSVRDEPPAQESSEVAGAITVSWEQEPGTTNIQSQSPPILGRAPYAGGLGVEKSHHQSGRMSPTLGYGLWFGPETSITIEYPPMDIVPYLQDGSSLAITVFWTSLSWGFQILGAALGGNVEAVATAQNIFSAIISTSPGRDVLNGIHARLIYRKTGTINRDHPGNKPEQAPGILAAMARLCENNGTPLETFLTPIAMEDLLRNRLGPAYDVIDRAVRGYGSLEEIARLRGLVQMMTISSICLGDGPRWPTEKAEDVVTYWAHSAGLHIC</sequence>
<accession>F9F8W3</accession>
<dbReference type="GO" id="GO:0016616">
    <property type="term" value="F:oxidoreductase activity, acting on the CH-OH group of donors, NAD or NADP as acceptor"/>
    <property type="evidence" value="ECO:0007669"/>
    <property type="project" value="TreeGrafter"/>
</dbReference>
<feature type="compositionally biased region" description="Basic and acidic residues" evidence="3">
    <location>
        <begin position="432"/>
        <end position="443"/>
    </location>
</feature>
<comment type="caution">
    <text evidence="5">The sequence shown here is derived from an EMBL/GenBank/DDBJ whole genome shotgun (WGS) entry which is preliminary data.</text>
</comment>
<evidence type="ECO:0000259" key="4">
    <source>
        <dbReference type="Pfam" id="PF01370"/>
    </source>
</evidence>
<dbReference type="SUPFAM" id="SSF51735">
    <property type="entry name" value="NAD(P)-binding Rossmann-fold domains"/>
    <property type="match status" value="1"/>
</dbReference>